<accession>A0AAV5GFX3</accession>
<feature type="compositionally biased region" description="Basic and acidic residues" evidence="1">
    <location>
        <begin position="452"/>
        <end position="462"/>
    </location>
</feature>
<feature type="region of interest" description="Disordered" evidence="1">
    <location>
        <begin position="475"/>
        <end position="496"/>
    </location>
</feature>
<evidence type="ECO:0000313" key="2">
    <source>
        <dbReference type="EMBL" id="GJN88212.1"/>
    </source>
</evidence>
<proteinExistence type="predicted"/>
<evidence type="ECO:0000256" key="1">
    <source>
        <dbReference type="SAM" id="MobiDB-lite"/>
    </source>
</evidence>
<feature type="compositionally biased region" description="Basic and acidic residues" evidence="1">
    <location>
        <begin position="166"/>
        <end position="181"/>
    </location>
</feature>
<reference evidence="2 3" key="1">
    <citation type="submission" date="2021-12" db="EMBL/GenBank/DDBJ databases">
        <title>High titer production of polyol ester of fatty acids by Rhodotorula paludigena BS15 towards product separation-free biomass refinery.</title>
        <authorList>
            <person name="Mano J."/>
            <person name="Ono H."/>
            <person name="Tanaka T."/>
            <person name="Naito K."/>
            <person name="Sushida H."/>
            <person name="Ike M."/>
            <person name="Tokuyasu K."/>
            <person name="Kitaoka M."/>
        </authorList>
    </citation>
    <scope>NUCLEOTIDE SEQUENCE [LARGE SCALE GENOMIC DNA]</scope>
    <source>
        <strain evidence="2 3">BS15</strain>
    </source>
</reference>
<feature type="compositionally biased region" description="Low complexity" evidence="1">
    <location>
        <begin position="485"/>
        <end position="496"/>
    </location>
</feature>
<dbReference type="Proteomes" id="UP001342314">
    <property type="component" value="Unassembled WGS sequence"/>
</dbReference>
<evidence type="ECO:0008006" key="4">
    <source>
        <dbReference type="Google" id="ProtNLM"/>
    </source>
</evidence>
<name>A0AAV5GFX3_9BASI</name>
<dbReference type="EMBL" id="BQKY01000002">
    <property type="protein sequence ID" value="GJN88212.1"/>
    <property type="molecule type" value="Genomic_DNA"/>
</dbReference>
<evidence type="ECO:0000313" key="3">
    <source>
        <dbReference type="Proteomes" id="UP001342314"/>
    </source>
</evidence>
<sequence length="560" mass="59288">MARSAASPAKKQAQKQQPAAAPSADLAVSAPLPAPGTTLSSIDPDASASASSAAQLPSPALNAADRTQLRVVVDDLAPALVLEQQLTVPSAPAGTLRDALADDAPLLPISVLRACVNEAATSALLSSAMAMDATEADSARLLNDVDEFQRTILGLLDELEQKYEGRTGKDAAEEKGIKREAEEDGALLTSQPPSKVRRYMLHRTLATGVDLFTSAAVLSDADLEALAKVEDTDLIAVHPPSASSLADAPVPRLGDAVAARPEPPFPRYVAPTSRVNRAPGQHGVMAKQRLEPTDPYNPARQPTHLLSYPSPFLSSLAPTHDSTGATEPYTFTARRALRARRVERYESAVLSPPALPAAPSPRELDLSAAERETLRELGVEVERFLERGGAMDQAAERARVWELLERNVELIKRVGRAQIVRTRRGGETKGKGKAKALLAEEVKEEEGLEESDSVHAKGHEKEDAAALLASLTSLVSHHSSTRAHPSPSSPSSSPSLLPSPAFLRALTPLLLAARAREPSYGGTLDPANWRALRDAAMSHAPAAAVEGAAQGMEVEPDLQV</sequence>
<feature type="compositionally biased region" description="Low complexity" evidence="1">
    <location>
        <begin position="1"/>
        <end position="31"/>
    </location>
</feature>
<keyword evidence="3" id="KW-1185">Reference proteome</keyword>
<feature type="region of interest" description="Disordered" evidence="1">
    <location>
        <begin position="1"/>
        <end position="53"/>
    </location>
</feature>
<feature type="compositionally biased region" description="Low complexity" evidence="1">
    <location>
        <begin position="39"/>
        <end position="53"/>
    </location>
</feature>
<comment type="caution">
    <text evidence="2">The sequence shown here is derived from an EMBL/GenBank/DDBJ whole genome shotgun (WGS) entry which is preliminary data.</text>
</comment>
<gene>
    <name evidence="2" type="ORF">Rhopal_001177-T1</name>
</gene>
<feature type="compositionally biased region" description="Acidic residues" evidence="1">
    <location>
        <begin position="442"/>
        <end position="451"/>
    </location>
</feature>
<organism evidence="2 3">
    <name type="scientific">Rhodotorula paludigena</name>
    <dbReference type="NCBI Taxonomy" id="86838"/>
    <lineage>
        <taxon>Eukaryota</taxon>
        <taxon>Fungi</taxon>
        <taxon>Dikarya</taxon>
        <taxon>Basidiomycota</taxon>
        <taxon>Pucciniomycotina</taxon>
        <taxon>Microbotryomycetes</taxon>
        <taxon>Sporidiobolales</taxon>
        <taxon>Sporidiobolaceae</taxon>
        <taxon>Rhodotorula</taxon>
    </lineage>
</organism>
<dbReference type="AlphaFoldDB" id="A0AAV5GFX3"/>
<feature type="region of interest" description="Disordered" evidence="1">
    <location>
        <begin position="166"/>
        <end position="186"/>
    </location>
</feature>
<protein>
    <recommendedName>
        <fullName evidence="4">Transcriptional regulatory protein RXT2 N-terminal domain-containing protein</fullName>
    </recommendedName>
</protein>
<feature type="region of interest" description="Disordered" evidence="1">
    <location>
        <begin position="423"/>
        <end position="462"/>
    </location>
</feature>